<evidence type="ECO:0000313" key="1">
    <source>
        <dbReference type="EMBL" id="KAJ9636777.1"/>
    </source>
</evidence>
<reference evidence="1" key="1">
    <citation type="submission" date="2022-10" db="EMBL/GenBank/DDBJ databases">
        <title>Culturing micro-colonial fungi from biological soil crusts in the Mojave desert and describing Neophaeococcomyces mojavensis, and introducing the new genera and species Taxawa tesnikishii.</title>
        <authorList>
            <person name="Kurbessoian T."/>
            <person name="Stajich J.E."/>
        </authorList>
    </citation>
    <scope>NUCLEOTIDE SEQUENCE</scope>
    <source>
        <strain evidence="1">JES_115</strain>
    </source>
</reference>
<accession>A0ACC2YN37</accession>
<gene>
    <name evidence="1" type="ORF">H2199_007771</name>
</gene>
<protein>
    <submittedName>
        <fullName evidence="1">Uncharacterized protein</fullName>
    </submittedName>
</protein>
<comment type="caution">
    <text evidence="1">The sequence shown here is derived from an EMBL/GenBank/DDBJ whole genome shotgun (WGS) entry which is preliminary data.</text>
</comment>
<name>A0ACC2YN37_9PEZI</name>
<keyword evidence="2" id="KW-1185">Reference proteome</keyword>
<organism evidence="1 2">
    <name type="scientific">Coniosporium tulheliwenetii</name>
    <dbReference type="NCBI Taxonomy" id="3383036"/>
    <lineage>
        <taxon>Eukaryota</taxon>
        <taxon>Fungi</taxon>
        <taxon>Dikarya</taxon>
        <taxon>Ascomycota</taxon>
        <taxon>Pezizomycotina</taxon>
        <taxon>Dothideomycetes</taxon>
        <taxon>Dothideomycetes incertae sedis</taxon>
        <taxon>Coniosporium</taxon>
    </lineage>
</organism>
<dbReference type="EMBL" id="JAPDRP010000024">
    <property type="protein sequence ID" value="KAJ9636777.1"/>
    <property type="molecule type" value="Genomic_DNA"/>
</dbReference>
<evidence type="ECO:0000313" key="2">
    <source>
        <dbReference type="Proteomes" id="UP001172680"/>
    </source>
</evidence>
<proteinExistence type="predicted"/>
<dbReference type="Proteomes" id="UP001172680">
    <property type="component" value="Unassembled WGS sequence"/>
</dbReference>
<sequence length="593" mass="66050">MFLTAARQHADPNDDSKTAPRVFLITGTSTGFGAELVKVVLSNGDRVVATARNSSKLSFDGTNDSNYLAVDLDVTKKESINAAFDAALKKFGSVDVVVNNAGYGLAGEFESLSDEQIRTQMEINFFGLVDVTRRAMEVMRESVPAFSIYCASKWAVEGFTEAVSKEVKPEWNIRFTCIEPGGFRTDWAGRSMDFAANKNPAYDHMDAKKTMGERHGTQAGDPHKAAKAWYQLAVMPDPPLRCVVGTDAYKMIRKKLEEYGENVKRFEELSNSTDVDELSTISISTGILFVGMDTSHQYRAIPDRSSSVIQSEIYTYRVPTPPRIVLPPPLTEHTLLPKFPPLPIRGHDNWPAGATDFTKDLDLHSLVTRGIMAEWTYVKRREAQQILPFLYLGPVYPAKDRDFLREEGITMVLLLQSGLNMRGAIKTADALGIAKEIIDIKDVQDLIPSFPRATQLINEHVALNPGNAKVLVTCESGNERSAAVVAAYLMEMFQNVDHIIAMQLCQARRFCVNFDDALKMLLRSYHDILEAKRAVNGLSYTFADNISSHENGNDSHKRGVDEVWDEGMELDTTSENMDAARFDRNGYAPFRDA</sequence>